<reference evidence="4" key="1">
    <citation type="submission" date="2023-08" db="EMBL/GenBank/DDBJ databases">
        <authorList>
            <person name="Chen Y."/>
            <person name="Shah S."/>
            <person name="Dougan E. K."/>
            <person name="Thang M."/>
            <person name="Chan C."/>
        </authorList>
    </citation>
    <scope>NUCLEOTIDE SEQUENCE</scope>
</reference>
<evidence type="ECO:0000313" key="5">
    <source>
        <dbReference type="Proteomes" id="UP001178507"/>
    </source>
</evidence>
<accession>A0AA36ITA0</accession>
<dbReference type="AlphaFoldDB" id="A0AA36ITA0"/>
<evidence type="ECO:0000256" key="3">
    <source>
        <dbReference type="SAM" id="SignalP"/>
    </source>
</evidence>
<dbReference type="Gene3D" id="2.130.10.10">
    <property type="entry name" value="YVTN repeat-like/Quinoprotein amine dehydrogenase"/>
    <property type="match status" value="1"/>
</dbReference>
<organism evidence="4 5">
    <name type="scientific">Effrenium voratum</name>
    <dbReference type="NCBI Taxonomy" id="2562239"/>
    <lineage>
        <taxon>Eukaryota</taxon>
        <taxon>Sar</taxon>
        <taxon>Alveolata</taxon>
        <taxon>Dinophyceae</taxon>
        <taxon>Suessiales</taxon>
        <taxon>Symbiodiniaceae</taxon>
        <taxon>Effrenium</taxon>
    </lineage>
</organism>
<keyword evidence="3" id="KW-0732">Signal</keyword>
<dbReference type="PANTHER" id="PTHR19848">
    <property type="entry name" value="WD40 REPEAT PROTEIN"/>
    <property type="match status" value="1"/>
</dbReference>
<feature type="signal peptide" evidence="3">
    <location>
        <begin position="1"/>
        <end position="16"/>
    </location>
</feature>
<dbReference type="Pfam" id="PF00400">
    <property type="entry name" value="WD40"/>
    <property type="match status" value="2"/>
</dbReference>
<gene>
    <name evidence="4" type="ORF">EVOR1521_LOCUS17575</name>
</gene>
<evidence type="ECO:0000256" key="2">
    <source>
        <dbReference type="ARBA" id="ARBA00022737"/>
    </source>
</evidence>
<proteinExistence type="predicted"/>
<feature type="chain" id="PRO_5041334098" description="Anaphase-promoting complex subunit 4 WD40 domain-containing protein" evidence="3">
    <location>
        <begin position="17"/>
        <end position="292"/>
    </location>
</feature>
<comment type="caution">
    <text evidence="4">The sequence shown here is derived from an EMBL/GenBank/DDBJ whole genome shotgun (WGS) entry which is preliminary data.</text>
</comment>
<sequence length="292" mass="31238">MAGKVVATLVLCGCYAARTEMRAAAGAEVEVEGGVPAVIKRALRSVKGDALLAASAKLGNVQLSQKAKTAGTIESTEESDDKGVVGALKEVNGEDVVNFGKAAFDMGKEAHNGNVEDALKQLPGVVQQDQILTAAAAFLATRTKIMLLQGSAVKNTDEVKQAAADFQSDIEGMKKVLADFQDLRLTHTLGDAYYWIESVAWAPDGRLAAGSRDKKVRVYDEDLRLTHTLADADWAIYSVAWAPDGRLAAGGLDNKVRVYDEDLRLTHTLGGAHNEIYSVAVLTKKSEFMTRT</sequence>
<dbReference type="InterPro" id="IPR001680">
    <property type="entry name" value="WD40_rpt"/>
</dbReference>
<keyword evidence="5" id="KW-1185">Reference proteome</keyword>
<evidence type="ECO:0000313" key="4">
    <source>
        <dbReference type="EMBL" id="CAJ1392495.1"/>
    </source>
</evidence>
<keyword evidence="2" id="KW-0677">Repeat</keyword>
<dbReference type="SMART" id="SM00320">
    <property type="entry name" value="WD40"/>
    <property type="match status" value="2"/>
</dbReference>
<name>A0AA36ITA0_9DINO</name>
<dbReference type="InterPro" id="IPR036322">
    <property type="entry name" value="WD40_repeat_dom_sf"/>
</dbReference>
<protein>
    <recommendedName>
        <fullName evidence="6">Anaphase-promoting complex subunit 4 WD40 domain-containing protein</fullName>
    </recommendedName>
</protein>
<dbReference type="Proteomes" id="UP001178507">
    <property type="component" value="Unassembled WGS sequence"/>
</dbReference>
<evidence type="ECO:0008006" key="6">
    <source>
        <dbReference type="Google" id="ProtNLM"/>
    </source>
</evidence>
<evidence type="ECO:0000256" key="1">
    <source>
        <dbReference type="ARBA" id="ARBA00022574"/>
    </source>
</evidence>
<dbReference type="PANTHER" id="PTHR19848:SF8">
    <property type="entry name" value="F-BOX AND WD REPEAT DOMAIN CONTAINING 7"/>
    <property type="match status" value="1"/>
</dbReference>
<dbReference type="InterPro" id="IPR015943">
    <property type="entry name" value="WD40/YVTN_repeat-like_dom_sf"/>
</dbReference>
<dbReference type="SUPFAM" id="SSF50978">
    <property type="entry name" value="WD40 repeat-like"/>
    <property type="match status" value="1"/>
</dbReference>
<keyword evidence="1" id="KW-0853">WD repeat</keyword>
<dbReference type="EMBL" id="CAUJNA010002341">
    <property type="protein sequence ID" value="CAJ1392495.1"/>
    <property type="molecule type" value="Genomic_DNA"/>
</dbReference>